<dbReference type="Gene3D" id="3.40.50.10320">
    <property type="entry name" value="LmbE-like"/>
    <property type="match status" value="1"/>
</dbReference>
<dbReference type="RefSeq" id="WP_309941955.1">
    <property type="nucleotide sequence ID" value="NZ_AP025305.1"/>
</dbReference>
<dbReference type="PANTHER" id="PTHR12993">
    <property type="entry name" value="N-ACETYLGLUCOSAMINYL-PHOSPHATIDYLINOSITOL DE-N-ACETYLASE-RELATED"/>
    <property type="match status" value="1"/>
</dbReference>
<dbReference type="AlphaFoldDB" id="A0AAE3XRF9"/>
<dbReference type="InterPro" id="IPR003737">
    <property type="entry name" value="GlcNAc_PI_deacetylase-related"/>
</dbReference>
<dbReference type="InterPro" id="IPR023842">
    <property type="entry name" value="Bacillithiol_biosynth_BshB1"/>
</dbReference>
<gene>
    <name evidence="1" type="ORF">HNQ88_004388</name>
</gene>
<dbReference type="GO" id="GO:0016811">
    <property type="term" value="F:hydrolase activity, acting on carbon-nitrogen (but not peptide) bonds, in linear amides"/>
    <property type="evidence" value="ECO:0007669"/>
    <property type="project" value="TreeGrafter"/>
</dbReference>
<dbReference type="EMBL" id="JAVDQD010000007">
    <property type="protein sequence ID" value="MDR6241310.1"/>
    <property type="molecule type" value="Genomic_DNA"/>
</dbReference>
<proteinExistence type="predicted"/>
<dbReference type="GO" id="GO:0071793">
    <property type="term" value="P:bacillithiol biosynthetic process"/>
    <property type="evidence" value="ECO:0007669"/>
    <property type="project" value="InterPro"/>
</dbReference>
<dbReference type="Pfam" id="PF02585">
    <property type="entry name" value="PIG-L"/>
    <property type="match status" value="1"/>
</dbReference>
<dbReference type="PANTHER" id="PTHR12993:SF30">
    <property type="entry name" value="N-ACETYL-ALPHA-D-GLUCOSAMINYL L-MALATE DEACETYLASE 1"/>
    <property type="match status" value="1"/>
</dbReference>
<comment type="caution">
    <text evidence="1">The sequence shown here is derived from an EMBL/GenBank/DDBJ whole genome shotgun (WGS) entry which is preliminary data.</text>
</comment>
<dbReference type="SUPFAM" id="SSF102588">
    <property type="entry name" value="LmbE-like"/>
    <property type="match status" value="1"/>
</dbReference>
<evidence type="ECO:0000313" key="2">
    <source>
        <dbReference type="Proteomes" id="UP001185092"/>
    </source>
</evidence>
<organism evidence="1 2">
    <name type="scientific">Aureibacter tunicatorum</name>
    <dbReference type="NCBI Taxonomy" id="866807"/>
    <lineage>
        <taxon>Bacteria</taxon>
        <taxon>Pseudomonadati</taxon>
        <taxon>Bacteroidota</taxon>
        <taxon>Cytophagia</taxon>
        <taxon>Cytophagales</taxon>
        <taxon>Persicobacteraceae</taxon>
        <taxon>Aureibacter</taxon>
    </lineage>
</organism>
<accession>A0AAE3XRF9</accession>
<evidence type="ECO:0000313" key="1">
    <source>
        <dbReference type="EMBL" id="MDR6241310.1"/>
    </source>
</evidence>
<dbReference type="GO" id="GO:0019213">
    <property type="term" value="F:deacetylase activity"/>
    <property type="evidence" value="ECO:0007669"/>
    <property type="project" value="InterPro"/>
</dbReference>
<sequence>METKLDILVIAAHPDDAELMCSGTIAKHVAQGHKVGVLDLTRGELGTRGTIHTRREEAENSAKILGLSVRENAEFEDGFFVNDKQHQLELIKFIRKFQPDMVICNPNEDRHPDHGRAAKLVIDSCFLSGLRKVETIDRGVEQKEWRPKHIYQFIQNDYIQPDFVVDITEYWELKLASIRAFSTQFFTGGNDLEDEPETFISNPGFMEFIEARAKEYGHQIGVKYGEGFTTVKRTIGVDLLTDLI</sequence>
<keyword evidence="2" id="KW-1185">Reference proteome</keyword>
<dbReference type="NCBIfam" id="TIGR04001">
    <property type="entry name" value="thiol_BshB1"/>
    <property type="match status" value="1"/>
</dbReference>
<dbReference type="Proteomes" id="UP001185092">
    <property type="component" value="Unassembled WGS sequence"/>
</dbReference>
<dbReference type="InterPro" id="IPR024078">
    <property type="entry name" value="LmbE-like_dom_sf"/>
</dbReference>
<name>A0AAE3XRF9_9BACT</name>
<protein>
    <submittedName>
        <fullName evidence="1">Bacillithiol biosynthesis deacetylase BshB1</fullName>
    </submittedName>
</protein>
<reference evidence="1" key="1">
    <citation type="submission" date="2023-07" db="EMBL/GenBank/DDBJ databases">
        <title>Genomic Encyclopedia of Type Strains, Phase IV (KMG-IV): sequencing the most valuable type-strain genomes for metagenomic binning, comparative biology and taxonomic classification.</title>
        <authorList>
            <person name="Goeker M."/>
        </authorList>
    </citation>
    <scope>NUCLEOTIDE SEQUENCE</scope>
    <source>
        <strain evidence="1">DSM 26174</strain>
    </source>
</reference>